<dbReference type="Gene3D" id="3.70.10.10">
    <property type="match status" value="1"/>
</dbReference>
<evidence type="ECO:0000259" key="11">
    <source>
        <dbReference type="Pfam" id="PF02768"/>
    </source>
</evidence>
<dbReference type="CDD" id="cd00140">
    <property type="entry name" value="beta_clamp"/>
    <property type="match status" value="1"/>
</dbReference>
<accession>A0A3P3ZLP2</accession>
<evidence type="ECO:0000259" key="10">
    <source>
        <dbReference type="Pfam" id="PF02767"/>
    </source>
</evidence>
<dbReference type="SUPFAM" id="SSF55979">
    <property type="entry name" value="DNA clamp"/>
    <property type="match status" value="3"/>
</dbReference>
<dbReference type="Pfam" id="PF02768">
    <property type="entry name" value="DNA_pol3_beta_3"/>
    <property type="match status" value="1"/>
</dbReference>
<dbReference type="GO" id="GO:0006271">
    <property type="term" value="P:DNA strand elongation involved in DNA replication"/>
    <property type="evidence" value="ECO:0007669"/>
    <property type="project" value="TreeGrafter"/>
</dbReference>
<dbReference type="InterPro" id="IPR001001">
    <property type="entry name" value="DNA_polIII_beta"/>
</dbReference>
<sequence length="369" mass="41999">MTTIVIVRENLLTILQPLLSIVERRQTMAILNNVLIDTFENQLQVHGTDLEIQVKTLSPAEQISEPGSILVSARKLHDIVRSLPENSLLTLDQRAGKMVIRSGKSRFNLLTQEGVVFPSMARAQDEGKRIILTQKLLKSLLERVQYAVAQQDVRFYLNGTYLAIEDNQVTAVATDGHRMAYTTHQMDQSFDKVEAILPRRSVSELIKLLQPNDEPVELIFHSTQVEFRFSQTEFLTKVIEGKYPDYQRVIPTTHYRHFTISRLSLLQGLQRASILSNDKVRGVRFLLTQGNLAIICSNSEQEEAHEELEVEYSQEPLDIGFNINYLLEVLQHLSVDQVTCSFGETGSSMLITLPSAELQFKYVVMPMRI</sequence>
<comment type="subcellular location">
    <subcellularLocation>
        <location evidence="1">Cytoplasm</location>
    </subcellularLocation>
</comment>
<dbReference type="NCBIfam" id="TIGR00663">
    <property type="entry name" value="dnan"/>
    <property type="match status" value="1"/>
</dbReference>
<evidence type="ECO:0000256" key="1">
    <source>
        <dbReference type="ARBA" id="ARBA00004496"/>
    </source>
</evidence>
<keyword evidence="8" id="KW-0238">DNA-binding</keyword>
<feature type="domain" description="DNA polymerase III beta sliding clamp N-terminal" evidence="9">
    <location>
        <begin position="4"/>
        <end position="118"/>
    </location>
</feature>
<keyword evidence="6" id="KW-0235">DNA replication</keyword>
<gene>
    <name evidence="12" type="primary">dnaN</name>
    <name evidence="12" type="ORF">CARN8_1010006</name>
</gene>
<dbReference type="GO" id="GO:0009360">
    <property type="term" value="C:DNA polymerase III complex"/>
    <property type="evidence" value="ECO:0007669"/>
    <property type="project" value="InterPro"/>
</dbReference>
<evidence type="ECO:0000256" key="5">
    <source>
        <dbReference type="ARBA" id="ARBA00022695"/>
    </source>
</evidence>
<comment type="similarity">
    <text evidence="2">Belongs to the beta sliding clamp family.</text>
</comment>
<keyword evidence="3" id="KW-0963">Cytoplasm</keyword>
<dbReference type="InterPro" id="IPR022635">
    <property type="entry name" value="DNA_polIII_beta_C"/>
</dbReference>
<dbReference type="GO" id="GO:0003677">
    <property type="term" value="F:DNA binding"/>
    <property type="evidence" value="ECO:0007669"/>
    <property type="project" value="UniProtKB-KW"/>
</dbReference>
<dbReference type="InterPro" id="IPR022637">
    <property type="entry name" value="DNA_polIII_beta_cen"/>
</dbReference>
<evidence type="ECO:0000256" key="2">
    <source>
        <dbReference type="ARBA" id="ARBA00010752"/>
    </source>
</evidence>
<evidence type="ECO:0000256" key="7">
    <source>
        <dbReference type="ARBA" id="ARBA00022932"/>
    </source>
</evidence>
<dbReference type="GO" id="GO:0008408">
    <property type="term" value="F:3'-5' exonuclease activity"/>
    <property type="evidence" value="ECO:0007669"/>
    <property type="project" value="InterPro"/>
</dbReference>
<feature type="domain" description="DNA polymerase III beta sliding clamp C-terminal" evidence="11">
    <location>
        <begin position="248"/>
        <end position="368"/>
    </location>
</feature>
<dbReference type="InterPro" id="IPR022634">
    <property type="entry name" value="DNA_polIII_beta_N"/>
</dbReference>
<evidence type="ECO:0000256" key="8">
    <source>
        <dbReference type="ARBA" id="ARBA00023125"/>
    </source>
</evidence>
<dbReference type="PANTHER" id="PTHR30478:SF0">
    <property type="entry name" value="BETA SLIDING CLAMP"/>
    <property type="match status" value="1"/>
</dbReference>
<dbReference type="Pfam" id="PF00712">
    <property type="entry name" value="DNA_pol3_beta"/>
    <property type="match status" value="1"/>
</dbReference>
<dbReference type="PIRSF" id="PIRSF000804">
    <property type="entry name" value="DNA_pol_III_b"/>
    <property type="match status" value="1"/>
</dbReference>
<evidence type="ECO:0000256" key="4">
    <source>
        <dbReference type="ARBA" id="ARBA00022679"/>
    </source>
</evidence>
<keyword evidence="4" id="KW-0808">Transferase</keyword>
<evidence type="ECO:0000256" key="3">
    <source>
        <dbReference type="ARBA" id="ARBA00022490"/>
    </source>
</evidence>
<evidence type="ECO:0000313" key="12">
    <source>
        <dbReference type="EMBL" id="VAY86410.1"/>
    </source>
</evidence>
<dbReference type="AlphaFoldDB" id="A0A3P3ZLP2"/>
<protein>
    <submittedName>
        <fullName evidence="12">Beta sliding clamp</fullName>
    </submittedName>
</protein>
<dbReference type="InterPro" id="IPR046938">
    <property type="entry name" value="DNA_clamp_sf"/>
</dbReference>
<evidence type="ECO:0000256" key="6">
    <source>
        <dbReference type="ARBA" id="ARBA00022705"/>
    </source>
</evidence>
<keyword evidence="7" id="KW-0239">DNA-directed DNA polymerase</keyword>
<dbReference type="GO" id="GO:0003887">
    <property type="term" value="F:DNA-directed DNA polymerase activity"/>
    <property type="evidence" value="ECO:0007669"/>
    <property type="project" value="UniProtKB-KW"/>
</dbReference>
<keyword evidence="5" id="KW-0548">Nucleotidyltransferase</keyword>
<feature type="domain" description="DNA polymerase III beta sliding clamp central" evidence="10">
    <location>
        <begin position="132"/>
        <end position="245"/>
    </location>
</feature>
<dbReference type="Pfam" id="PF02767">
    <property type="entry name" value="DNA_pol3_beta_2"/>
    <property type="match status" value="1"/>
</dbReference>
<dbReference type="GO" id="GO:0005737">
    <property type="term" value="C:cytoplasm"/>
    <property type="evidence" value="ECO:0007669"/>
    <property type="project" value="UniProtKB-SubCell"/>
</dbReference>
<dbReference type="PANTHER" id="PTHR30478">
    <property type="entry name" value="DNA POLYMERASE III SUBUNIT BETA"/>
    <property type="match status" value="1"/>
</dbReference>
<reference evidence="12" key="1">
    <citation type="submission" date="2018-10" db="EMBL/GenBank/DDBJ databases">
        <authorList>
            <person name="Plewniak F."/>
        </authorList>
    </citation>
    <scope>NUCLEOTIDE SEQUENCE</scope>
</reference>
<dbReference type="EMBL" id="UOYP01000004">
    <property type="protein sequence ID" value="VAY86410.1"/>
    <property type="molecule type" value="Genomic_DNA"/>
</dbReference>
<dbReference type="SMART" id="SM00480">
    <property type="entry name" value="POL3Bc"/>
    <property type="match status" value="1"/>
</dbReference>
<evidence type="ECO:0000259" key="9">
    <source>
        <dbReference type="Pfam" id="PF00712"/>
    </source>
</evidence>
<organism evidence="12">
    <name type="scientific">mine drainage metagenome</name>
    <dbReference type="NCBI Taxonomy" id="410659"/>
    <lineage>
        <taxon>unclassified sequences</taxon>
        <taxon>metagenomes</taxon>
        <taxon>ecological metagenomes</taxon>
    </lineage>
</organism>
<proteinExistence type="inferred from homology"/>
<name>A0A3P3ZLP2_9ZZZZ</name>
<dbReference type="Gene3D" id="3.10.150.10">
    <property type="entry name" value="DNA Polymerase III, subunit A, domain 2"/>
    <property type="match status" value="1"/>
</dbReference>